<dbReference type="PROSITE" id="PS01180">
    <property type="entry name" value="CUB"/>
    <property type="match status" value="3"/>
</dbReference>
<dbReference type="InterPro" id="IPR053207">
    <property type="entry name" value="Non-NMDA_GluR_Accessory"/>
</dbReference>
<evidence type="ECO:0000256" key="2">
    <source>
        <dbReference type="PROSITE-ProRule" id="PRU00059"/>
    </source>
</evidence>
<evidence type="ECO:0000259" key="5">
    <source>
        <dbReference type="PROSITE" id="PS01180"/>
    </source>
</evidence>
<name>A0AAD5PUZ0_9CRUS</name>
<dbReference type="GO" id="GO:0005886">
    <property type="term" value="C:plasma membrane"/>
    <property type="evidence" value="ECO:0007669"/>
    <property type="project" value="TreeGrafter"/>
</dbReference>
<gene>
    <name evidence="6" type="ORF">GHT06_015762</name>
</gene>
<dbReference type="CDD" id="cd00041">
    <property type="entry name" value="CUB"/>
    <property type="match status" value="2"/>
</dbReference>
<dbReference type="AlphaFoldDB" id="A0AAD5PUZ0"/>
<dbReference type="InterPro" id="IPR035914">
    <property type="entry name" value="Sperma_CUB_dom_sf"/>
</dbReference>
<feature type="compositionally biased region" description="Acidic residues" evidence="3">
    <location>
        <begin position="340"/>
        <end position="355"/>
    </location>
</feature>
<feature type="domain" description="CUB" evidence="5">
    <location>
        <begin position="552"/>
        <end position="670"/>
    </location>
</feature>
<evidence type="ECO:0000256" key="3">
    <source>
        <dbReference type="SAM" id="MobiDB-lite"/>
    </source>
</evidence>
<dbReference type="PANTHER" id="PTHR47537:SF2">
    <property type="entry name" value="CUBILIN"/>
    <property type="match status" value="1"/>
</dbReference>
<comment type="caution">
    <text evidence="2">Lacks conserved residue(s) required for the propagation of feature annotation.</text>
</comment>
<feature type="compositionally biased region" description="Low complexity" evidence="3">
    <location>
        <begin position="418"/>
        <end position="446"/>
    </location>
</feature>
<dbReference type="InterPro" id="IPR000859">
    <property type="entry name" value="CUB_dom"/>
</dbReference>
<reference evidence="6 7" key="1">
    <citation type="submission" date="2022-05" db="EMBL/GenBank/DDBJ databases">
        <title>A multi-omics perspective on studying reproductive biology in Daphnia sinensis.</title>
        <authorList>
            <person name="Jia J."/>
        </authorList>
    </citation>
    <scope>NUCLEOTIDE SEQUENCE [LARGE SCALE GENOMIC DNA]</scope>
    <source>
        <strain evidence="6 7">WSL</strain>
    </source>
</reference>
<organism evidence="6 7">
    <name type="scientific">Daphnia sinensis</name>
    <dbReference type="NCBI Taxonomy" id="1820382"/>
    <lineage>
        <taxon>Eukaryota</taxon>
        <taxon>Metazoa</taxon>
        <taxon>Ecdysozoa</taxon>
        <taxon>Arthropoda</taxon>
        <taxon>Crustacea</taxon>
        <taxon>Branchiopoda</taxon>
        <taxon>Diplostraca</taxon>
        <taxon>Cladocera</taxon>
        <taxon>Anomopoda</taxon>
        <taxon>Daphniidae</taxon>
        <taxon>Daphnia</taxon>
        <taxon>Daphnia similis group</taxon>
    </lineage>
</organism>
<feature type="chain" id="PRO_5042037625" evidence="4">
    <location>
        <begin position="33"/>
        <end position="708"/>
    </location>
</feature>
<accession>A0AAD5PUZ0</accession>
<feature type="domain" description="CUB" evidence="5">
    <location>
        <begin position="224"/>
        <end position="327"/>
    </location>
</feature>
<dbReference type="EMBL" id="WJBH02000005">
    <property type="protein sequence ID" value="KAI9558973.1"/>
    <property type="molecule type" value="Genomic_DNA"/>
</dbReference>
<dbReference type="SMART" id="SM00042">
    <property type="entry name" value="CUB"/>
    <property type="match status" value="2"/>
</dbReference>
<comment type="caution">
    <text evidence="6">The sequence shown here is derived from an EMBL/GenBank/DDBJ whole genome shotgun (WGS) entry which is preliminary data.</text>
</comment>
<keyword evidence="1" id="KW-1015">Disulfide bond</keyword>
<dbReference type="Pfam" id="PF00431">
    <property type="entry name" value="CUB"/>
    <property type="match status" value="2"/>
</dbReference>
<dbReference type="Proteomes" id="UP000820818">
    <property type="component" value="Linkage Group LG5"/>
</dbReference>
<feature type="compositionally biased region" description="Low complexity" evidence="3">
    <location>
        <begin position="360"/>
        <end position="404"/>
    </location>
</feature>
<evidence type="ECO:0000256" key="4">
    <source>
        <dbReference type="SAM" id="SignalP"/>
    </source>
</evidence>
<proteinExistence type="predicted"/>
<dbReference type="Gene3D" id="2.60.120.290">
    <property type="entry name" value="Spermadhesin, CUB domain"/>
    <property type="match status" value="4"/>
</dbReference>
<sequence length="708" mass="77089">MMEFAMERGTPPGRIWTAFAALLLPFLVGVGGAIIHPGCECVEYSSTFGQPFGQFTSPDFPKPYDPGIGCVLYTFTAPVASASGPAVSWIVELTITNLNLPPTSTCGDGDHLALYLHLDQGEVNERTPSNGRLCSLPAKRSGRYGSQSVRYYSAKSSLVLAFHTSPNAKTADHHVDGGSSLSAASNATHAAYGFKGTYRFIRKSKFRSGGQRISGTVCDYQFISGGAVVSRHDQPPSTNKFYSPLYPSLYPARSRCLYHFYGSCLWSEDGVKVYDGGDVQSPVIAHLCGVTHHAELWSSSSSLLVEFYSSNSSEHTFEGFEGRYSFLPAARGADEYDDVIDEEDEDEEEEDDEDGFIVHPPGVTSSTTRSTPTTPVGTTTTTTRRRTSMTTPTTARTSTSIRPTNVTTPSIRRVQVASSTKPTSTSTSRTTSTSTTTRTTLKQTTLAPRTSKLPLMMAATTTAATTSEVSDAQSNLGLDTNTTFISVGGNKEKIDDFCGSGTPRELMSNSAVMSLHFHSTAVSRGSRGFKARYSFVSNFGITTGEQISSSPCAFRFNSTTSTNGTFWSPNFPGFYPRDTECHYFFHAQVGERVKIVFSYFDIEGMIPCGLTSASDFVEVSNFMTVDRKLPRYCGLQKDLKMESDGAFFRVTFKSNDRFDGTGFFASYQFTPVADAVTITRRRSSAPASRSPYPVGSILLFYLLAYLIS</sequence>
<evidence type="ECO:0000256" key="1">
    <source>
        <dbReference type="ARBA" id="ARBA00023157"/>
    </source>
</evidence>
<feature type="domain" description="CUB" evidence="5">
    <location>
        <begin position="39"/>
        <end position="201"/>
    </location>
</feature>
<protein>
    <submittedName>
        <fullName evidence="6">Suppressor of lurcher protein 1</fullName>
    </submittedName>
</protein>
<feature type="signal peptide" evidence="4">
    <location>
        <begin position="1"/>
        <end position="32"/>
    </location>
</feature>
<keyword evidence="7" id="KW-1185">Reference proteome</keyword>
<dbReference type="SUPFAM" id="SSF49854">
    <property type="entry name" value="Spermadhesin, CUB domain"/>
    <property type="match status" value="4"/>
</dbReference>
<evidence type="ECO:0000313" key="7">
    <source>
        <dbReference type="Proteomes" id="UP000820818"/>
    </source>
</evidence>
<dbReference type="PANTHER" id="PTHR47537">
    <property type="entry name" value="CUBILIN"/>
    <property type="match status" value="1"/>
</dbReference>
<keyword evidence="4" id="KW-0732">Signal</keyword>
<dbReference type="FunFam" id="2.60.120.290:FF:000058">
    <property type="entry name" value="CUB domaincontaining protein"/>
    <property type="match status" value="1"/>
</dbReference>
<evidence type="ECO:0000313" key="6">
    <source>
        <dbReference type="EMBL" id="KAI9558973.1"/>
    </source>
</evidence>
<feature type="region of interest" description="Disordered" evidence="3">
    <location>
        <begin position="340"/>
        <end position="454"/>
    </location>
</feature>